<organism evidence="2 3">
    <name type="scientific">Volvox reticuliferus</name>
    <dbReference type="NCBI Taxonomy" id="1737510"/>
    <lineage>
        <taxon>Eukaryota</taxon>
        <taxon>Viridiplantae</taxon>
        <taxon>Chlorophyta</taxon>
        <taxon>core chlorophytes</taxon>
        <taxon>Chlorophyceae</taxon>
        <taxon>CS clade</taxon>
        <taxon>Chlamydomonadales</taxon>
        <taxon>Volvocaceae</taxon>
        <taxon>Volvox</taxon>
    </lineage>
</organism>
<accession>A0A8J4CKQ0</accession>
<proteinExistence type="predicted"/>
<keyword evidence="1" id="KW-0238">DNA-binding</keyword>
<name>A0A8J4CKQ0_9CHLO</name>
<evidence type="ECO:0000313" key="2">
    <source>
        <dbReference type="EMBL" id="GIL82087.1"/>
    </source>
</evidence>
<evidence type="ECO:0000313" key="3">
    <source>
        <dbReference type="Proteomes" id="UP000747110"/>
    </source>
</evidence>
<comment type="caution">
    <text evidence="2">The sequence shown here is derived from an EMBL/GenBank/DDBJ whole genome shotgun (WGS) entry which is preliminary data.</text>
</comment>
<reference evidence="2" key="1">
    <citation type="journal article" date="2021" name="Proc. Natl. Acad. Sci. U.S.A.">
        <title>Three genomes in the algal genus Volvox reveal the fate of a haploid sex-determining region after a transition to homothallism.</title>
        <authorList>
            <person name="Yamamoto K."/>
            <person name="Hamaji T."/>
            <person name="Kawai-Toyooka H."/>
            <person name="Matsuzaki R."/>
            <person name="Takahashi F."/>
            <person name="Nishimura Y."/>
            <person name="Kawachi M."/>
            <person name="Noguchi H."/>
            <person name="Minakuchi Y."/>
            <person name="Umen J.G."/>
            <person name="Toyoda A."/>
            <person name="Nozaki H."/>
        </authorList>
    </citation>
    <scope>NUCLEOTIDE SEQUENCE</scope>
    <source>
        <strain evidence="2">NIES-3786</strain>
    </source>
</reference>
<dbReference type="SUPFAM" id="SSF47823">
    <property type="entry name" value="lambda integrase-like, N-terminal domain"/>
    <property type="match status" value="1"/>
</dbReference>
<dbReference type="EMBL" id="BNCP01000023">
    <property type="protein sequence ID" value="GIL82087.1"/>
    <property type="molecule type" value="Genomic_DNA"/>
</dbReference>
<dbReference type="InterPro" id="IPR010998">
    <property type="entry name" value="Integrase_recombinase_N"/>
</dbReference>
<dbReference type="Gene3D" id="1.10.150.130">
    <property type="match status" value="1"/>
</dbReference>
<evidence type="ECO:0000256" key="1">
    <source>
        <dbReference type="ARBA" id="ARBA00023125"/>
    </source>
</evidence>
<dbReference type="GO" id="GO:0003677">
    <property type="term" value="F:DNA binding"/>
    <property type="evidence" value="ECO:0007669"/>
    <property type="project" value="UniProtKB-KW"/>
</dbReference>
<sequence length="246" mass="27383">MVAGSSGASAVVDWAFQRPYVGTAPQARFGLDWGQAQAPVLVRSLVVEHIRGLAPNPQVERRLEDIAGVILARVGPKTWKAYASHFAAFVRFCVSEELEFLPAAPYTGVLWAQHLAAKGTVQARTAQPYFSAVNTVHELLGLPKPCTNDNLMFAAFRRGWERLQVSLLTRPSLVWRSVRGICCPYVTLCPGSLSPRCVLSQCSLWFSVFVPSFVQTRCCRWSGLRFVRWKVWLFFVISPLIGRAVS</sequence>
<protein>
    <submittedName>
        <fullName evidence="2">Uncharacterized protein</fullName>
    </submittedName>
</protein>
<keyword evidence="3" id="KW-1185">Reference proteome</keyword>
<gene>
    <name evidence="2" type="ORF">Vretifemale_11032</name>
</gene>
<dbReference type="Proteomes" id="UP000747110">
    <property type="component" value="Unassembled WGS sequence"/>
</dbReference>
<dbReference type="OrthoDB" id="556352at2759"/>
<dbReference type="AlphaFoldDB" id="A0A8J4CKQ0"/>